<dbReference type="Proteomes" id="UP000321922">
    <property type="component" value="Unassembled WGS sequence"/>
</dbReference>
<evidence type="ECO:0000313" key="4">
    <source>
        <dbReference type="Proteomes" id="UP000321922"/>
    </source>
</evidence>
<keyword evidence="1" id="KW-0460">Magnesium</keyword>
<keyword evidence="4" id="KW-1185">Reference proteome</keyword>
<comment type="caution">
    <text evidence="3">The sequence shown here is derived from an EMBL/GenBank/DDBJ whole genome shotgun (WGS) entry which is preliminary data.</text>
</comment>
<dbReference type="InterPro" id="IPR025877">
    <property type="entry name" value="MobA-like_NTP_Trfase"/>
</dbReference>
<dbReference type="AlphaFoldDB" id="A0A511QCE2"/>
<reference evidence="3 4" key="1">
    <citation type="submission" date="2019-07" db="EMBL/GenBank/DDBJ databases">
        <title>Whole genome shotgun sequence of Vibrio sagamiensis NBRC 104589.</title>
        <authorList>
            <person name="Hosoyama A."/>
            <person name="Uohara A."/>
            <person name="Ohji S."/>
            <person name="Ichikawa N."/>
        </authorList>
    </citation>
    <scope>NUCLEOTIDE SEQUENCE [LARGE SCALE GENOMIC DNA]</scope>
    <source>
        <strain evidence="3 4">NBRC 104589</strain>
    </source>
</reference>
<protein>
    <submittedName>
        <fullName evidence="3">Xanthine dehydrogenase</fullName>
    </submittedName>
</protein>
<feature type="domain" description="MobA-like NTP transferase" evidence="2">
    <location>
        <begin position="11"/>
        <end position="171"/>
    </location>
</feature>
<dbReference type="Gene3D" id="3.90.550.10">
    <property type="entry name" value="Spore Coat Polysaccharide Biosynthesis Protein SpsA, Chain A"/>
    <property type="match status" value="1"/>
</dbReference>
<dbReference type="Pfam" id="PF12804">
    <property type="entry name" value="NTP_transf_3"/>
    <property type="match status" value="1"/>
</dbReference>
<dbReference type="RefSeq" id="WP_050567475.1">
    <property type="nucleotide sequence ID" value="NZ_BAOJ01000208.1"/>
</dbReference>
<evidence type="ECO:0000313" key="3">
    <source>
        <dbReference type="EMBL" id="GEM74969.1"/>
    </source>
</evidence>
<evidence type="ECO:0000256" key="1">
    <source>
        <dbReference type="ARBA" id="ARBA00022842"/>
    </source>
</evidence>
<dbReference type="GO" id="GO:0016779">
    <property type="term" value="F:nucleotidyltransferase activity"/>
    <property type="evidence" value="ECO:0007669"/>
    <property type="project" value="UniProtKB-ARBA"/>
</dbReference>
<sequence>MVNSEKKIALMIMAAGESKRFGSCKQLTSINKEHTLLSHAAEQALSAQIGPVFIITGRWHNEIEQAQQHGILGATTLLYYPNWSNGLGSSIAYGTKILALKYDAILITLADQIALADTDYQVFADYVDSEHIVCSNYSGKRGVPALFPACYFSQLAQLSGEHGARSLLREEQYPLLEVRLPHAEYDIDTPEALDRWKKDSRILSPPLK</sequence>
<evidence type="ECO:0000259" key="2">
    <source>
        <dbReference type="Pfam" id="PF12804"/>
    </source>
</evidence>
<dbReference type="EMBL" id="BJXJ01000008">
    <property type="protein sequence ID" value="GEM74969.1"/>
    <property type="molecule type" value="Genomic_DNA"/>
</dbReference>
<accession>A0A511QCE2</accession>
<dbReference type="InterPro" id="IPR029044">
    <property type="entry name" value="Nucleotide-diphossugar_trans"/>
</dbReference>
<proteinExistence type="predicted"/>
<dbReference type="PANTHER" id="PTHR43777:SF1">
    <property type="entry name" value="MOLYBDENUM COFACTOR CYTIDYLYLTRANSFERASE"/>
    <property type="match status" value="1"/>
</dbReference>
<dbReference type="OrthoDB" id="5298023at2"/>
<dbReference type="CDD" id="cd04182">
    <property type="entry name" value="GT_2_like_f"/>
    <property type="match status" value="1"/>
</dbReference>
<name>A0A511QCE2_9VIBR</name>
<organism evidence="3 4">
    <name type="scientific">Vibrio sagamiensis NBRC 104589</name>
    <dbReference type="NCBI Taxonomy" id="1219064"/>
    <lineage>
        <taxon>Bacteria</taxon>
        <taxon>Pseudomonadati</taxon>
        <taxon>Pseudomonadota</taxon>
        <taxon>Gammaproteobacteria</taxon>
        <taxon>Vibrionales</taxon>
        <taxon>Vibrionaceae</taxon>
        <taxon>Vibrio</taxon>
    </lineage>
</organism>
<dbReference type="SUPFAM" id="SSF53448">
    <property type="entry name" value="Nucleotide-diphospho-sugar transferases"/>
    <property type="match status" value="1"/>
</dbReference>
<gene>
    <name evidence="3" type="primary">mocA</name>
    <name evidence="3" type="ORF">VSA01S_10810</name>
</gene>
<dbReference type="PANTHER" id="PTHR43777">
    <property type="entry name" value="MOLYBDENUM COFACTOR CYTIDYLYLTRANSFERASE"/>
    <property type="match status" value="1"/>
</dbReference>